<reference evidence="3" key="1">
    <citation type="submission" date="2022-01" db="EMBL/GenBank/DDBJ databases">
        <title>Pseudomonas sp. nov. isolated from Antarctic regolith.</title>
        <authorList>
            <person name="Novakova D."/>
            <person name="Sedlar K."/>
        </authorList>
    </citation>
    <scope>NUCLEOTIDE SEQUENCE</scope>
    <source>
        <strain evidence="3">P2647</strain>
    </source>
</reference>
<organism evidence="3 4">
    <name type="scientific">Pseudomonas petrae</name>
    <dbReference type="NCBI Taxonomy" id="2912190"/>
    <lineage>
        <taxon>Bacteria</taxon>
        <taxon>Pseudomonadati</taxon>
        <taxon>Pseudomonadota</taxon>
        <taxon>Gammaproteobacteria</taxon>
        <taxon>Pseudomonadales</taxon>
        <taxon>Pseudomonadaceae</taxon>
        <taxon>Pseudomonas</taxon>
    </lineage>
</organism>
<dbReference type="Gene3D" id="3.40.190.290">
    <property type="match status" value="1"/>
</dbReference>
<dbReference type="EMBL" id="JAKJXH010000004">
    <property type="protein sequence ID" value="MCF7541639.1"/>
    <property type="molecule type" value="Genomic_DNA"/>
</dbReference>
<evidence type="ECO:0000259" key="2">
    <source>
        <dbReference type="Pfam" id="PF03466"/>
    </source>
</evidence>
<gene>
    <name evidence="3" type="ORF">L4G47_05310</name>
</gene>
<evidence type="ECO:0000313" key="3">
    <source>
        <dbReference type="EMBL" id="MCF7541639.1"/>
    </source>
</evidence>
<dbReference type="PANTHER" id="PTHR30537">
    <property type="entry name" value="HTH-TYPE TRANSCRIPTIONAL REGULATOR"/>
    <property type="match status" value="1"/>
</dbReference>
<name>A0ABS9I365_9PSED</name>
<dbReference type="Pfam" id="PF03466">
    <property type="entry name" value="LysR_substrate"/>
    <property type="match status" value="1"/>
</dbReference>
<evidence type="ECO:0000313" key="4">
    <source>
        <dbReference type="Proteomes" id="UP001162905"/>
    </source>
</evidence>
<comment type="similarity">
    <text evidence="1">Belongs to the LysR transcriptional regulatory family.</text>
</comment>
<dbReference type="SUPFAM" id="SSF53850">
    <property type="entry name" value="Periplasmic binding protein-like II"/>
    <property type="match status" value="1"/>
</dbReference>
<comment type="caution">
    <text evidence="3">The sequence shown here is derived from an EMBL/GenBank/DDBJ whole genome shotgun (WGS) entry which is preliminary data.</text>
</comment>
<evidence type="ECO:0000256" key="1">
    <source>
        <dbReference type="ARBA" id="ARBA00009437"/>
    </source>
</evidence>
<dbReference type="RefSeq" id="WP_237250852.1">
    <property type="nucleotide sequence ID" value="NZ_JAKJXE010000010.1"/>
</dbReference>
<sequence>MTPLLAEFQIGNPGARLELSIAEHTEDLLRRDADLAVRMLGPQQGALIARSLDHSRVCPYAHRDYLVREGAPRNREQLMEHRLAGYDRRIGLHAHWQAKGLPMPIEQLAFRSDCAMARLAALRAGLGIGLCHITLAPREFELVALEPELFGFDLEIWLAIHEDQRERAGLRKLLDFLAERLPIQLGVATLS</sequence>
<keyword evidence="4" id="KW-1185">Reference proteome</keyword>
<dbReference type="InterPro" id="IPR058163">
    <property type="entry name" value="LysR-type_TF_proteobact-type"/>
</dbReference>
<dbReference type="Proteomes" id="UP001162905">
    <property type="component" value="Unassembled WGS sequence"/>
</dbReference>
<accession>A0ABS9I365</accession>
<protein>
    <submittedName>
        <fullName evidence="3">Substrate-binding domain-containing protein</fullName>
    </submittedName>
</protein>
<proteinExistence type="inferred from homology"/>
<dbReference type="PANTHER" id="PTHR30537:SF3">
    <property type="entry name" value="TRANSCRIPTIONAL REGULATORY PROTEIN"/>
    <property type="match status" value="1"/>
</dbReference>
<feature type="domain" description="LysR substrate-binding" evidence="2">
    <location>
        <begin position="2"/>
        <end position="181"/>
    </location>
</feature>
<dbReference type="InterPro" id="IPR005119">
    <property type="entry name" value="LysR_subst-bd"/>
</dbReference>